<protein>
    <submittedName>
        <fullName evidence="3">Uncharacterized protein</fullName>
    </submittedName>
</protein>
<feature type="region of interest" description="Disordered" evidence="1">
    <location>
        <begin position="39"/>
        <end position="80"/>
    </location>
</feature>
<keyword evidence="2" id="KW-1185">Reference proteome</keyword>
<name>A0A915LEB8_ROMCU</name>
<organism evidence="2 3">
    <name type="scientific">Romanomermis culicivorax</name>
    <name type="common">Nematode worm</name>
    <dbReference type="NCBI Taxonomy" id="13658"/>
    <lineage>
        <taxon>Eukaryota</taxon>
        <taxon>Metazoa</taxon>
        <taxon>Ecdysozoa</taxon>
        <taxon>Nematoda</taxon>
        <taxon>Enoplea</taxon>
        <taxon>Dorylaimia</taxon>
        <taxon>Mermithida</taxon>
        <taxon>Mermithoidea</taxon>
        <taxon>Mermithidae</taxon>
        <taxon>Romanomermis</taxon>
    </lineage>
</organism>
<evidence type="ECO:0000313" key="2">
    <source>
        <dbReference type="Proteomes" id="UP000887565"/>
    </source>
</evidence>
<accession>A0A915LEB8</accession>
<dbReference type="Proteomes" id="UP000887565">
    <property type="component" value="Unplaced"/>
</dbReference>
<dbReference type="WBParaSite" id="nRc.2.0.1.t48191-RA">
    <property type="protein sequence ID" value="nRc.2.0.1.t48191-RA"/>
    <property type="gene ID" value="nRc.2.0.1.g48191"/>
</dbReference>
<proteinExistence type="predicted"/>
<evidence type="ECO:0000313" key="3">
    <source>
        <dbReference type="WBParaSite" id="nRc.2.0.1.t48191-RA"/>
    </source>
</evidence>
<feature type="compositionally biased region" description="Basic and acidic residues" evidence="1">
    <location>
        <begin position="61"/>
        <end position="71"/>
    </location>
</feature>
<dbReference type="AlphaFoldDB" id="A0A915LEB8"/>
<evidence type="ECO:0000256" key="1">
    <source>
        <dbReference type="SAM" id="MobiDB-lite"/>
    </source>
</evidence>
<reference evidence="3" key="1">
    <citation type="submission" date="2022-11" db="UniProtKB">
        <authorList>
            <consortium name="WormBaseParasite"/>
        </authorList>
    </citation>
    <scope>IDENTIFICATION</scope>
</reference>
<sequence>MLECFVNSVILQHETPQFLVCDQEFNIKQLIRKWKIDLQDKSSKSHKPMAKSSLAAQKGADASKTKPEPKKPSTSKQYDPRASCIMPQCFAQPQASAKSVAKLHPWQQTVPE</sequence>